<dbReference type="Pfam" id="PF01979">
    <property type="entry name" value="Amidohydro_1"/>
    <property type="match status" value="1"/>
</dbReference>
<dbReference type="InterPro" id="IPR050287">
    <property type="entry name" value="MTA/SAH_deaminase"/>
</dbReference>
<feature type="domain" description="Amidohydrolase-related" evidence="5">
    <location>
        <begin position="59"/>
        <end position="405"/>
    </location>
</feature>
<proteinExistence type="inferred from homology"/>
<dbReference type="EC" id="3.5.4.31" evidence="4"/>
<comment type="cofactor">
    <cofactor evidence="4">
        <name>Zn(2+)</name>
        <dbReference type="ChEBI" id="CHEBI:29105"/>
    </cofactor>
    <text evidence="4">Binds 1 zinc ion per subunit.</text>
</comment>
<dbReference type="EC" id="3.5.4.28" evidence="4"/>
<dbReference type="InterPro" id="IPR023512">
    <property type="entry name" value="Deaminase_MtaD/DadD"/>
</dbReference>
<keyword evidence="2 4" id="KW-0378">Hydrolase</keyword>
<comment type="similarity">
    <text evidence="4">Belongs to the metallo-dependent hydrolases superfamily. MTA/SAH deaminase family.</text>
</comment>
<dbReference type="HAMAP" id="MF_01281">
    <property type="entry name" value="MTA_SAH_deamin"/>
    <property type="match status" value="1"/>
</dbReference>
<feature type="binding site" evidence="4">
    <location>
        <position position="216"/>
    </location>
    <ligand>
        <name>substrate</name>
    </ligand>
</feature>
<evidence type="ECO:0000259" key="5">
    <source>
        <dbReference type="Pfam" id="PF01979"/>
    </source>
</evidence>
<comment type="catalytic activity">
    <reaction evidence="4">
        <text>S-methyl-5'-thioadenosine + H2O + H(+) = S-methyl-5'-thioinosine + NH4(+)</text>
        <dbReference type="Rhea" id="RHEA:25025"/>
        <dbReference type="ChEBI" id="CHEBI:15377"/>
        <dbReference type="ChEBI" id="CHEBI:15378"/>
        <dbReference type="ChEBI" id="CHEBI:17509"/>
        <dbReference type="ChEBI" id="CHEBI:28938"/>
        <dbReference type="ChEBI" id="CHEBI:48595"/>
        <dbReference type="EC" id="3.5.4.31"/>
    </reaction>
</comment>
<feature type="binding site" evidence="4">
    <location>
        <position position="69"/>
    </location>
    <ligand>
        <name>Zn(2+)</name>
        <dbReference type="ChEBI" id="CHEBI:29105"/>
    </ligand>
</feature>
<organism evidence="6 7">
    <name type="scientific">Dehalobacterium formicoaceticum</name>
    <dbReference type="NCBI Taxonomy" id="51515"/>
    <lineage>
        <taxon>Bacteria</taxon>
        <taxon>Bacillati</taxon>
        <taxon>Bacillota</taxon>
        <taxon>Clostridia</taxon>
        <taxon>Eubacteriales</taxon>
        <taxon>Peptococcaceae</taxon>
        <taxon>Dehalobacterium</taxon>
    </lineage>
</organism>
<feature type="binding site" evidence="4">
    <location>
        <position position="301"/>
    </location>
    <ligand>
        <name>substrate</name>
    </ligand>
</feature>
<dbReference type="SUPFAM" id="SSF51556">
    <property type="entry name" value="Metallo-dependent hydrolases"/>
    <property type="match status" value="1"/>
</dbReference>
<dbReference type="Gene3D" id="3.20.20.140">
    <property type="entry name" value="Metal-dependent hydrolases"/>
    <property type="match status" value="1"/>
</dbReference>
<gene>
    <name evidence="4" type="primary">mtaD</name>
    <name evidence="6" type="ORF">NVS47_01560</name>
</gene>
<dbReference type="RefSeq" id="WP_257911790.1">
    <property type="nucleotide sequence ID" value="NZ_JANPWE010000001.1"/>
</dbReference>
<dbReference type="Proteomes" id="UP001524944">
    <property type="component" value="Unassembled WGS sequence"/>
</dbReference>
<accession>A0ABT1Y3F2</accession>
<dbReference type="InterPro" id="IPR032466">
    <property type="entry name" value="Metal_Hydrolase"/>
</dbReference>
<dbReference type="PANTHER" id="PTHR43794">
    <property type="entry name" value="AMINOHYDROLASE SSNA-RELATED"/>
    <property type="match status" value="1"/>
</dbReference>
<evidence type="ECO:0000256" key="2">
    <source>
        <dbReference type="ARBA" id="ARBA00022801"/>
    </source>
</evidence>
<keyword evidence="3 4" id="KW-0862">Zinc</keyword>
<dbReference type="InterPro" id="IPR006680">
    <property type="entry name" value="Amidohydro-rel"/>
</dbReference>
<feature type="binding site" evidence="4">
    <location>
        <position position="96"/>
    </location>
    <ligand>
        <name>substrate</name>
    </ligand>
</feature>
<evidence type="ECO:0000256" key="1">
    <source>
        <dbReference type="ARBA" id="ARBA00022723"/>
    </source>
</evidence>
<keyword evidence="7" id="KW-1185">Reference proteome</keyword>
<dbReference type="EMBL" id="JANPWE010000001">
    <property type="protein sequence ID" value="MCR6544211.1"/>
    <property type="molecule type" value="Genomic_DNA"/>
</dbReference>
<dbReference type="CDD" id="cd01298">
    <property type="entry name" value="ATZ_TRZ_like"/>
    <property type="match status" value="1"/>
</dbReference>
<comment type="catalytic activity">
    <reaction evidence="4">
        <text>S-adenosyl-L-homocysteine + H2O + H(+) = S-inosyl-L-homocysteine + NH4(+)</text>
        <dbReference type="Rhea" id="RHEA:20716"/>
        <dbReference type="ChEBI" id="CHEBI:15377"/>
        <dbReference type="ChEBI" id="CHEBI:15378"/>
        <dbReference type="ChEBI" id="CHEBI:28938"/>
        <dbReference type="ChEBI" id="CHEBI:57856"/>
        <dbReference type="ChEBI" id="CHEBI:57985"/>
        <dbReference type="EC" id="3.5.4.28"/>
    </reaction>
</comment>
<sequence>MKILIKNALIYPMTEEAAAREEPCFQGNIAIYQDRISGVGQIPEEGDFDKIIDGTDCVAIPGLVNTHTHGAMTLLRSYADDMPLMDWLQKKIWPIENLMTDADIYWGTLLSIVEMIKSGTTTFADMYIMMDQVARAVDESGMRGVLARGMTGLGANGEKALLESVDFIKNWQGKGEGRITTMMGPHAPYTCPPDFLKKALSYVEQLGVGIHIHLAETLTEVADIEKDYGKRPVALMDEVGLFQHHVLAAHVVHVNEQEIELLADKKVKVAHNPQSNMKLASGIAPVAQMLKKGITVAIGTDGASSNNNLDMIEEMRTASFLQKVAAMDPTVLPAYQVLAMATRNGADALNLTGEIGQIAVGKKADIILVDFHQPHLYPHHDAAAHLVYAAKGSDVKTVLIDGKVVMENRQLLTLDEERILYEAEKCTRRLVEQVN</sequence>
<feature type="binding site" evidence="4">
    <location>
        <position position="148"/>
    </location>
    <ligand>
        <name>substrate</name>
    </ligand>
</feature>
<dbReference type="InterPro" id="IPR011059">
    <property type="entry name" value="Metal-dep_hydrolase_composite"/>
</dbReference>
<comment type="function">
    <text evidence="4">Catalyzes the deamination of 5-methylthioadenosine and S-adenosyl-L-homocysteine into 5-methylthioinosine and S-inosyl-L-homocysteine, respectively. Is also able to deaminate adenosine.</text>
</comment>
<dbReference type="PANTHER" id="PTHR43794:SF11">
    <property type="entry name" value="AMIDOHYDROLASE-RELATED DOMAIN-CONTAINING PROTEIN"/>
    <property type="match status" value="1"/>
</dbReference>
<dbReference type="Gene3D" id="2.30.40.10">
    <property type="entry name" value="Urease, subunit C, domain 1"/>
    <property type="match status" value="1"/>
</dbReference>
<evidence type="ECO:0000313" key="6">
    <source>
        <dbReference type="EMBL" id="MCR6544211.1"/>
    </source>
</evidence>
<feature type="binding site" evidence="4">
    <location>
        <position position="67"/>
    </location>
    <ligand>
        <name>Zn(2+)</name>
        <dbReference type="ChEBI" id="CHEBI:29105"/>
    </ligand>
</feature>
<comment type="caution">
    <text evidence="4">Lacks conserved residue(s) required for the propagation of feature annotation.</text>
</comment>
<comment type="caution">
    <text evidence="6">The sequence shown here is derived from an EMBL/GenBank/DDBJ whole genome shotgun (WGS) entry which is preliminary data.</text>
</comment>
<dbReference type="SUPFAM" id="SSF51338">
    <property type="entry name" value="Composite domain of metallo-dependent hydrolases"/>
    <property type="match status" value="1"/>
</dbReference>
<evidence type="ECO:0000256" key="4">
    <source>
        <dbReference type="HAMAP-Rule" id="MF_01281"/>
    </source>
</evidence>
<evidence type="ECO:0000313" key="7">
    <source>
        <dbReference type="Proteomes" id="UP001524944"/>
    </source>
</evidence>
<name>A0ABT1Y3F2_9FIRM</name>
<evidence type="ECO:0000256" key="3">
    <source>
        <dbReference type="ARBA" id="ARBA00022833"/>
    </source>
</evidence>
<feature type="binding site" evidence="4">
    <location>
        <position position="213"/>
    </location>
    <ligand>
        <name>Zn(2+)</name>
        <dbReference type="ChEBI" id="CHEBI:29105"/>
    </ligand>
</feature>
<feature type="binding site" evidence="4">
    <location>
        <position position="301"/>
    </location>
    <ligand>
        <name>Zn(2+)</name>
        <dbReference type="ChEBI" id="CHEBI:29105"/>
    </ligand>
</feature>
<protein>
    <recommendedName>
        <fullName evidence="4">5-methylthioadenosine/S-adenosylhomocysteine deaminase</fullName>
        <shortName evidence="4">MTA/SAH deaminase</shortName>
        <ecNumber evidence="4">3.5.4.28</ecNumber>
        <ecNumber evidence="4">3.5.4.31</ecNumber>
    </recommendedName>
</protein>
<feature type="binding site" evidence="4">
    <location>
        <position position="186"/>
    </location>
    <ligand>
        <name>substrate</name>
    </ligand>
</feature>
<keyword evidence="1 4" id="KW-0479">Metal-binding</keyword>
<reference evidence="6 7" key="1">
    <citation type="submission" date="2022-08" db="EMBL/GenBank/DDBJ databases">
        <title>Proteogenomics of the novel Dehalobacterium formicoaceticum strain EZ94 highlights a key role of methyltransferases during anaerobic dichloromethane degradation.</title>
        <authorList>
            <person name="Wasmund K."/>
        </authorList>
    </citation>
    <scope>NUCLEOTIDE SEQUENCE [LARGE SCALE GENOMIC DNA]</scope>
    <source>
        <strain evidence="6 7">EZ94</strain>
    </source>
</reference>